<evidence type="ECO:0000313" key="1">
    <source>
        <dbReference type="EMBL" id="MDR7136200.1"/>
    </source>
</evidence>
<dbReference type="Proteomes" id="UP001251524">
    <property type="component" value="Unassembled WGS sequence"/>
</dbReference>
<protein>
    <recommendedName>
        <fullName evidence="3">Phytoene/squalene synthase family protein</fullName>
    </recommendedName>
</protein>
<keyword evidence="2" id="KW-1185">Reference proteome</keyword>
<gene>
    <name evidence="1" type="ORF">J2X06_003426</name>
</gene>
<accession>A0ABU1WFK4</accession>
<comment type="caution">
    <text evidence="1">The sequence shown here is derived from an EMBL/GenBank/DDBJ whole genome shotgun (WGS) entry which is preliminary data.</text>
</comment>
<sequence>MSVVGSDMPGHERDDALHSFTDKWRARWPEWAVAQVFVPATQRPIALAWASLLQELTDAAWGGSDARPGEAKLAWWGEELQGWAQGRRRHPLGTNLQRQPAPWAQLASALPSLRDSRERPRDSEEAVAALQPFARAAAATEAVLFEGPFDAAIPAVTASLLHARLAHMGEPAVPLGLLAVAGESGPLSAWGRELLAQWPVTAGARPRRVWSALARQRLARGDAALPLPPWATLLAAWRGARS</sequence>
<reference evidence="1 2" key="1">
    <citation type="submission" date="2023-07" db="EMBL/GenBank/DDBJ databases">
        <title>Sorghum-associated microbial communities from plants grown in Nebraska, USA.</title>
        <authorList>
            <person name="Schachtman D."/>
        </authorList>
    </citation>
    <scope>NUCLEOTIDE SEQUENCE [LARGE SCALE GENOMIC DNA]</scope>
    <source>
        <strain evidence="1 2">BE198</strain>
    </source>
</reference>
<evidence type="ECO:0008006" key="3">
    <source>
        <dbReference type="Google" id="ProtNLM"/>
    </source>
</evidence>
<name>A0ABU1WFK4_9GAMM</name>
<evidence type="ECO:0000313" key="2">
    <source>
        <dbReference type="Proteomes" id="UP001251524"/>
    </source>
</evidence>
<proteinExistence type="predicted"/>
<organism evidence="1 2">
    <name type="scientific">Lysobacter niastensis</name>
    <dbReference type="NCBI Taxonomy" id="380629"/>
    <lineage>
        <taxon>Bacteria</taxon>
        <taxon>Pseudomonadati</taxon>
        <taxon>Pseudomonadota</taxon>
        <taxon>Gammaproteobacteria</taxon>
        <taxon>Lysobacterales</taxon>
        <taxon>Lysobacteraceae</taxon>
        <taxon>Lysobacter</taxon>
    </lineage>
</organism>
<dbReference type="EMBL" id="JAVDVY010000004">
    <property type="protein sequence ID" value="MDR7136200.1"/>
    <property type="molecule type" value="Genomic_DNA"/>
</dbReference>